<dbReference type="Pfam" id="PF07734">
    <property type="entry name" value="FBA_1"/>
    <property type="match status" value="1"/>
</dbReference>
<dbReference type="AlphaFoldDB" id="A0A2Z6N2D8"/>
<dbReference type="SMART" id="SM00256">
    <property type="entry name" value="FBOX"/>
    <property type="match status" value="1"/>
</dbReference>
<name>A0A2Z6N2D8_TRISU</name>
<dbReference type="SUPFAM" id="SSF81383">
    <property type="entry name" value="F-box domain"/>
    <property type="match status" value="1"/>
</dbReference>
<proteinExistence type="predicted"/>
<dbReference type="CDD" id="cd22157">
    <property type="entry name" value="F-box_AtFBW1-like"/>
    <property type="match status" value="1"/>
</dbReference>
<accession>A0A2Z6N2D8</accession>
<dbReference type="PROSITE" id="PS50181">
    <property type="entry name" value="FBOX"/>
    <property type="match status" value="1"/>
</dbReference>
<dbReference type="InterPro" id="IPR001810">
    <property type="entry name" value="F-box_dom"/>
</dbReference>
<evidence type="ECO:0000313" key="3">
    <source>
        <dbReference type="Proteomes" id="UP000242715"/>
    </source>
</evidence>
<dbReference type="InterPro" id="IPR006527">
    <property type="entry name" value="F-box-assoc_dom_typ1"/>
</dbReference>
<evidence type="ECO:0000313" key="2">
    <source>
        <dbReference type="EMBL" id="GAU25539.1"/>
    </source>
</evidence>
<reference evidence="3" key="1">
    <citation type="journal article" date="2017" name="Front. Plant Sci.">
        <title>Climate Clever Clovers: New Paradigm to Reduce the Environmental Footprint of Ruminants by Breeding Low Methanogenic Forages Utilizing Haplotype Variation.</title>
        <authorList>
            <person name="Kaur P."/>
            <person name="Appels R."/>
            <person name="Bayer P.E."/>
            <person name="Keeble-Gagnere G."/>
            <person name="Wang J."/>
            <person name="Hirakawa H."/>
            <person name="Shirasawa K."/>
            <person name="Vercoe P."/>
            <person name="Stefanova K."/>
            <person name="Durmic Z."/>
            <person name="Nichols P."/>
            <person name="Revell C."/>
            <person name="Isobe S.N."/>
            <person name="Edwards D."/>
            <person name="Erskine W."/>
        </authorList>
    </citation>
    <scope>NUCLEOTIDE SEQUENCE [LARGE SCALE GENOMIC DNA]</scope>
    <source>
        <strain evidence="3">cv. Daliak</strain>
    </source>
</reference>
<evidence type="ECO:0000259" key="1">
    <source>
        <dbReference type="PROSITE" id="PS50181"/>
    </source>
</evidence>
<sequence length="378" mass="44083">MPRRRLLPQPNSASAPILPDELMVEILSLLPVKLLIRFRCVNKFFKTLISDPYFVQIHFNKSSRNSYLALMESQNYNLVTLSIPGLLQNQFTTFYEDGLSIQGEGKVVGSCYGLLLITSYNIADNWFYVWNPAMRTKSKKIAIFSDSDLFISRRWFNFSFGYDISAQTYKVVVFYVEKYECNIKSVVKVFSFRDNSWRVIQCLPSIPLYRFDDNSNNSADLNGTINRIARCNYHLLTVDRYVILSLDLSTETYTQLLLPPRVDKLPHFIMPKLVVLMDCLCFCYDLDETHFVIWQMKNFGVQDSWVQLFKISYQPFFNWAELLPLYLSENGDTLILACDVDKAFIYNCRDNKAEKIRITNSILWSQANDYVESLVSTR</sequence>
<protein>
    <recommendedName>
        <fullName evidence="1">F-box domain-containing protein</fullName>
    </recommendedName>
</protein>
<keyword evidence="3" id="KW-1185">Reference proteome</keyword>
<feature type="domain" description="F-box" evidence="1">
    <location>
        <begin position="12"/>
        <end position="57"/>
    </location>
</feature>
<dbReference type="InterPro" id="IPR017451">
    <property type="entry name" value="F-box-assoc_interact_dom"/>
</dbReference>
<dbReference type="OrthoDB" id="591557at2759"/>
<dbReference type="InterPro" id="IPR050796">
    <property type="entry name" value="SCF_F-box_component"/>
</dbReference>
<dbReference type="PANTHER" id="PTHR31672:SF13">
    <property type="entry name" value="F-BOX PROTEIN CPR30-LIKE"/>
    <property type="match status" value="1"/>
</dbReference>
<dbReference type="Gene3D" id="1.20.1280.50">
    <property type="match status" value="1"/>
</dbReference>
<dbReference type="Proteomes" id="UP000242715">
    <property type="component" value="Unassembled WGS sequence"/>
</dbReference>
<dbReference type="NCBIfam" id="TIGR01640">
    <property type="entry name" value="F_box_assoc_1"/>
    <property type="match status" value="1"/>
</dbReference>
<dbReference type="Pfam" id="PF00646">
    <property type="entry name" value="F-box"/>
    <property type="match status" value="1"/>
</dbReference>
<dbReference type="EMBL" id="DF973315">
    <property type="protein sequence ID" value="GAU25539.1"/>
    <property type="molecule type" value="Genomic_DNA"/>
</dbReference>
<dbReference type="PANTHER" id="PTHR31672">
    <property type="entry name" value="BNACNNG10540D PROTEIN"/>
    <property type="match status" value="1"/>
</dbReference>
<dbReference type="InterPro" id="IPR036047">
    <property type="entry name" value="F-box-like_dom_sf"/>
</dbReference>
<organism evidence="2 3">
    <name type="scientific">Trifolium subterraneum</name>
    <name type="common">Subterranean clover</name>
    <dbReference type="NCBI Taxonomy" id="3900"/>
    <lineage>
        <taxon>Eukaryota</taxon>
        <taxon>Viridiplantae</taxon>
        <taxon>Streptophyta</taxon>
        <taxon>Embryophyta</taxon>
        <taxon>Tracheophyta</taxon>
        <taxon>Spermatophyta</taxon>
        <taxon>Magnoliopsida</taxon>
        <taxon>eudicotyledons</taxon>
        <taxon>Gunneridae</taxon>
        <taxon>Pentapetalae</taxon>
        <taxon>rosids</taxon>
        <taxon>fabids</taxon>
        <taxon>Fabales</taxon>
        <taxon>Fabaceae</taxon>
        <taxon>Papilionoideae</taxon>
        <taxon>50 kb inversion clade</taxon>
        <taxon>NPAAA clade</taxon>
        <taxon>Hologalegina</taxon>
        <taxon>IRL clade</taxon>
        <taxon>Trifolieae</taxon>
        <taxon>Trifolium</taxon>
    </lineage>
</organism>
<gene>
    <name evidence="2" type="ORF">TSUD_259720</name>
</gene>